<dbReference type="SFLD" id="SFLDS00019">
    <property type="entry name" value="Glutathione_Transferase_(cytos"/>
    <property type="match status" value="1"/>
</dbReference>
<dbReference type="InterPro" id="IPR050802">
    <property type="entry name" value="EF-GSTs"/>
</dbReference>
<dbReference type="GO" id="GO:0005737">
    <property type="term" value="C:cytoplasm"/>
    <property type="evidence" value="ECO:0007669"/>
    <property type="project" value="TreeGrafter"/>
</dbReference>
<reference evidence="3 4" key="1">
    <citation type="submission" date="2014-04" db="EMBL/GenBank/DDBJ databases">
        <authorList>
            <consortium name="DOE Joint Genome Institute"/>
            <person name="Kuo A."/>
            <person name="Kohler A."/>
            <person name="Nagy L.G."/>
            <person name="Floudas D."/>
            <person name="Copeland A."/>
            <person name="Barry K.W."/>
            <person name="Cichocki N."/>
            <person name="Veneault-Fourrey C."/>
            <person name="LaButti K."/>
            <person name="Lindquist E.A."/>
            <person name="Lipzen A."/>
            <person name="Lundell T."/>
            <person name="Morin E."/>
            <person name="Murat C."/>
            <person name="Sun H."/>
            <person name="Tunlid A."/>
            <person name="Henrissat B."/>
            <person name="Grigoriev I.V."/>
            <person name="Hibbett D.S."/>
            <person name="Martin F."/>
            <person name="Nordberg H.P."/>
            <person name="Cantor M.N."/>
            <person name="Hua S.X."/>
        </authorList>
    </citation>
    <scope>NUCLEOTIDE SEQUENCE [LARGE SCALE GENOMIC DNA]</scope>
    <source>
        <strain evidence="3 4">Foug A</strain>
    </source>
</reference>
<accession>A0A0C3DDC4</accession>
<proteinExistence type="predicted"/>
<dbReference type="PROSITE" id="PS50404">
    <property type="entry name" value="GST_NTER"/>
    <property type="match status" value="1"/>
</dbReference>
<feature type="domain" description="GST N-terminal" evidence="1">
    <location>
        <begin position="3"/>
        <end position="84"/>
    </location>
</feature>
<dbReference type="InterPro" id="IPR010987">
    <property type="entry name" value="Glutathione-S-Trfase_C-like"/>
</dbReference>
<dbReference type="Gene3D" id="3.40.30.10">
    <property type="entry name" value="Glutaredoxin"/>
    <property type="match status" value="1"/>
</dbReference>
<protein>
    <recommendedName>
        <fullName evidence="5">Glutathione S-transferase C-terminal-like protein</fullName>
    </recommendedName>
</protein>
<reference evidence="4" key="2">
    <citation type="submission" date="2015-01" db="EMBL/GenBank/DDBJ databases">
        <title>Evolutionary Origins and Diversification of the Mycorrhizal Mutualists.</title>
        <authorList>
            <consortium name="DOE Joint Genome Institute"/>
            <consortium name="Mycorrhizal Genomics Consortium"/>
            <person name="Kohler A."/>
            <person name="Kuo A."/>
            <person name="Nagy L.G."/>
            <person name="Floudas D."/>
            <person name="Copeland A."/>
            <person name="Barry K.W."/>
            <person name="Cichocki N."/>
            <person name="Veneault-Fourrey C."/>
            <person name="LaButti K."/>
            <person name="Lindquist E.A."/>
            <person name="Lipzen A."/>
            <person name="Lundell T."/>
            <person name="Morin E."/>
            <person name="Murat C."/>
            <person name="Riley R."/>
            <person name="Ohm R."/>
            <person name="Sun H."/>
            <person name="Tunlid A."/>
            <person name="Henrissat B."/>
            <person name="Grigoriev I.V."/>
            <person name="Hibbett D.S."/>
            <person name="Martin F."/>
        </authorList>
    </citation>
    <scope>NUCLEOTIDE SEQUENCE [LARGE SCALE GENOMIC DNA]</scope>
    <source>
        <strain evidence="4">Foug A</strain>
    </source>
</reference>
<evidence type="ECO:0000313" key="4">
    <source>
        <dbReference type="Proteomes" id="UP000053989"/>
    </source>
</evidence>
<dbReference type="HOGENOM" id="CLU_011226_3_2_1"/>
<evidence type="ECO:0000313" key="3">
    <source>
        <dbReference type="EMBL" id="KIM54071.1"/>
    </source>
</evidence>
<dbReference type="CDD" id="cd03044">
    <property type="entry name" value="GST_N_EF1Bgamma"/>
    <property type="match status" value="1"/>
</dbReference>
<feature type="domain" description="GST C-terminal" evidence="2">
    <location>
        <begin position="89"/>
        <end position="220"/>
    </location>
</feature>
<dbReference type="GO" id="GO:0006414">
    <property type="term" value="P:translational elongation"/>
    <property type="evidence" value="ECO:0007669"/>
    <property type="project" value="TreeGrafter"/>
</dbReference>
<dbReference type="SUPFAM" id="SSF52833">
    <property type="entry name" value="Thioredoxin-like"/>
    <property type="match status" value="1"/>
</dbReference>
<dbReference type="AlphaFoldDB" id="A0A0C3DDC4"/>
<evidence type="ECO:0008006" key="5">
    <source>
        <dbReference type="Google" id="ProtNLM"/>
    </source>
</evidence>
<gene>
    <name evidence="3" type="ORF">SCLCIDRAFT_1222289</name>
</gene>
<organism evidence="3 4">
    <name type="scientific">Scleroderma citrinum Foug A</name>
    <dbReference type="NCBI Taxonomy" id="1036808"/>
    <lineage>
        <taxon>Eukaryota</taxon>
        <taxon>Fungi</taxon>
        <taxon>Dikarya</taxon>
        <taxon>Basidiomycota</taxon>
        <taxon>Agaricomycotina</taxon>
        <taxon>Agaricomycetes</taxon>
        <taxon>Agaricomycetidae</taxon>
        <taxon>Boletales</taxon>
        <taxon>Sclerodermatineae</taxon>
        <taxon>Sclerodermataceae</taxon>
        <taxon>Scleroderma</taxon>
    </lineage>
</organism>
<dbReference type="STRING" id="1036808.A0A0C3DDC4"/>
<dbReference type="InParanoid" id="A0A0C3DDC4"/>
<dbReference type="InterPro" id="IPR040079">
    <property type="entry name" value="Glutathione_S-Trfase"/>
</dbReference>
<name>A0A0C3DDC4_9AGAM</name>
<dbReference type="PANTHER" id="PTHR43986">
    <property type="entry name" value="ELONGATION FACTOR 1-GAMMA"/>
    <property type="match status" value="1"/>
</dbReference>
<dbReference type="OrthoDB" id="249703at2759"/>
<dbReference type="EMBL" id="KN822163">
    <property type="protein sequence ID" value="KIM54071.1"/>
    <property type="molecule type" value="Genomic_DNA"/>
</dbReference>
<dbReference type="InterPro" id="IPR036249">
    <property type="entry name" value="Thioredoxin-like_sf"/>
</dbReference>
<dbReference type="PANTHER" id="PTHR43986:SF1">
    <property type="entry name" value="ELONGATION FACTOR 1-GAMMA"/>
    <property type="match status" value="1"/>
</dbReference>
<dbReference type="PROSITE" id="PS50405">
    <property type="entry name" value="GST_CTER"/>
    <property type="match status" value="1"/>
</dbReference>
<dbReference type="Gene3D" id="1.20.1050.10">
    <property type="match status" value="1"/>
</dbReference>
<dbReference type="FunFam" id="3.40.30.10:FF:000142">
    <property type="entry name" value="Elongation factor 1 gamma"/>
    <property type="match status" value="1"/>
</dbReference>
<evidence type="ECO:0000259" key="2">
    <source>
        <dbReference type="PROSITE" id="PS50405"/>
    </source>
</evidence>
<dbReference type="Proteomes" id="UP000053989">
    <property type="component" value="Unassembled WGS sequence"/>
</dbReference>
<dbReference type="InterPro" id="IPR036282">
    <property type="entry name" value="Glutathione-S-Trfase_C_sf"/>
</dbReference>
<dbReference type="SUPFAM" id="SSF47616">
    <property type="entry name" value="GST C-terminal domain-like"/>
    <property type="match status" value="1"/>
</dbReference>
<dbReference type="GO" id="GO:0005634">
    <property type="term" value="C:nucleus"/>
    <property type="evidence" value="ECO:0007669"/>
    <property type="project" value="TreeGrafter"/>
</dbReference>
<keyword evidence="4" id="KW-1185">Reference proteome</keyword>
<dbReference type="InterPro" id="IPR004045">
    <property type="entry name" value="Glutathione_S-Trfase_N"/>
</dbReference>
<dbReference type="Pfam" id="PF14497">
    <property type="entry name" value="GST_C_3"/>
    <property type="match status" value="1"/>
</dbReference>
<dbReference type="Pfam" id="PF02798">
    <property type="entry name" value="GST_N"/>
    <property type="match status" value="1"/>
</dbReference>
<dbReference type="InterPro" id="IPR004046">
    <property type="entry name" value="GST_C"/>
</dbReference>
<evidence type="ECO:0000259" key="1">
    <source>
        <dbReference type="PROSITE" id="PS50404"/>
    </source>
</evidence>
<sequence length="222" mass="24164">MAPVGRLWGYPAQRQTKTILAAAAIAGLEIDTPPFKYNVTNRSPEFLAKFPLGKIPAFENAAGFTLIEGAPIARYVCSLAPESGLLGRGMEEQAHIDQWMHFAEYEISMFSLHAQALNSGHLGAYSKEMFEGVINRQARSLRFLDTYLSSCPSGLLVGDRITLADIALAATTQQAGRVTCGAAERALYPSVFSHYEKVASDPRVKTLFGGVDFVEKALAYKV</sequence>